<evidence type="ECO:0000256" key="1">
    <source>
        <dbReference type="SAM" id="MobiDB-lite"/>
    </source>
</evidence>
<dbReference type="InterPro" id="IPR032675">
    <property type="entry name" value="LRR_dom_sf"/>
</dbReference>
<feature type="compositionally biased region" description="Basic residues" evidence="1">
    <location>
        <begin position="721"/>
        <end position="739"/>
    </location>
</feature>
<dbReference type="SUPFAM" id="SSF52047">
    <property type="entry name" value="RNI-like"/>
    <property type="match status" value="1"/>
</dbReference>
<keyword evidence="3" id="KW-1185">Reference proteome</keyword>
<name>A0A9P7GKP9_9AGAR</name>
<dbReference type="Proteomes" id="UP000717328">
    <property type="component" value="Unassembled WGS sequence"/>
</dbReference>
<accession>A0A9P7GKP9</accession>
<comment type="caution">
    <text evidence="2">The sequence shown here is derived from an EMBL/GenBank/DDBJ whole genome shotgun (WGS) entry which is preliminary data.</text>
</comment>
<reference evidence="2" key="2">
    <citation type="submission" date="2021-10" db="EMBL/GenBank/DDBJ databases">
        <title>Phylogenomics reveals ancestral predisposition of the termite-cultivated fungus Termitomyces towards a domesticated lifestyle.</title>
        <authorList>
            <person name="Auxier B."/>
            <person name="Grum-Grzhimaylo A."/>
            <person name="Cardenas M.E."/>
            <person name="Lodge J.D."/>
            <person name="Laessoe T."/>
            <person name="Pedersen O."/>
            <person name="Smith M.E."/>
            <person name="Kuyper T.W."/>
            <person name="Franco-Molano E.A."/>
            <person name="Baroni T.J."/>
            <person name="Aanen D.K."/>
        </authorList>
    </citation>
    <scope>NUCLEOTIDE SEQUENCE</scope>
    <source>
        <strain evidence="2">D49</strain>
    </source>
</reference>
<organism evidence="2 3">
    <name type="scientific">Sphagnurus paluster</name>
    <dbReference type="NCBI Taxonomy" id="117069"/>
    <lineage>
        <taxon>Eukaryota</taxon>
        <taxon>Fungi</taxon>
        <taxon>Dikarya</taxon>
        <taxon>Basidiomycota</taxon>
        <taxon>Agaricomycotina</taxon>
        <taxon>Agaricomycetes</taxon>
        <taxon>Agaricomycetidae</taxon>
        <taxon>Agaricales</taxon>
        <taxon>Tricholomatineae</taxon>
        <taxon>Lyophyllaceae</taxon>
        <taxon>Sphagnurus</taxon>
    </lineage>
</organism>
<dbReference type="OrthoDB" id="128308at2759"/>
<protein>
    <submittedName>
        <fullName evidence="2">Uncharacterized protein</fullName>
    </submittedName>
</protein>
<evidence type="ECO:0000313" key="3">
    <source>
        <dbReference type="Proteomes" id="UP000717328"/>
    </source>
</evidence>
<evidence type="ECO:0000313" key="2">
    <source>
        <dbReference type="EMBL" id="KAG5650313.1"/>
    </source>
</evidence>
<feature type="compositionally biased region" description="Low complexity" evidence="1">
    <location>
        <begin position="600"/>
        <end position="619"/>
    </location>
</feature>
<dbReference type="Gene3D" id="3.80.10.10">
    <property type="entry name" value="Ribonuclease Inhibitor"/>
    <property type="match status" value="1"/>
</dbReference>
<sequence>MKIFGLSLVSPSKEVVRCPPRQLYRLGGWTLPAPTARAWAARLIHKRAEDIDFPIAVAVLRAHLETRGHRVAAVKAGVMVVCRYDVWADWKRAGSGARQFLSENIIKFGPRLADLSLQFVSGGYVSLSPFLTSRNPGLVALRKLKIADYSLKEDDLTRAITVFHETPSLTEVDLHVSPWTLLRMGYRSMPWKKLTSLTICGSMSIYDFCTVFFQCTQLRTARLTRIDVEYHRTLFADEWIDPPRTTFPQLTDLTLQFCGSEESDHPDVSFREAIDMMKLPQIQTLCLSGDPVNSQPFIDPFASWAANLRILCLSDVYADVEDVLSLLQKCSALEELTLSLREVEVAQLLRALCSNADNKRPLPHLTTFFLGYYPRFDGWEESLECPYTELGSAFSDLIGVWIKDSSRTMPFVSATLAVCDFRGWGDDLSVTEMFDLVKSRLEMLAKEFDAARKCRLVTTVLTEYAELSKLLLARTHYPTRVSLSTDTITPTTDPGPALFPGAAPGYSVIEPTLYDAPPSSSQASLPSPTTTLTSTSALPTPTPTSPGVSVQAMAPAIPYHPHPPLKRWPNDYTVSELYAGFHAIDALLLRAPSPPPTDPSAPSTSASSNTPSANANTDPASPPLPPPAQTTAVAMTQRTAFERVFGSRYVKSTVCRHRAVWRRAPPELRAEFERRGADMECALWGEFVRCVEGRAPAKGVGVGCSEGAAVVQHQQQQQQYKHQHQQQHQHQHQHQHHPQAKVSVQRPPGLADEPLMASLQSHGVDK</sequence>
<gene>
    <name evidence="2" type="ORF">H0H81_012668</name>
</gene>
<feature type="region of interest" description="Disordered" evidence="1">
    <location>
        <begin position="713"/>
        <end position="766"/>
    </location>
</feature>
<feature type="compositionally biased region" description="Low complexity" evidence="1">
    <location>
        <begin position="516"/>
        <end position="539"/>
    </location>
</feature>
<proteinExistence type="predicted"/>
<dbReference type="EMBL" id="JABCKI010000485">
    <property type="protein sequence ID" value="KAG5650313.1"/>
    <property type="molecule type" value="Genomic_DNA"/>
</dbReference>
<dbReference type="AlphaFoldDB" id="A0A9P7GKP9"/>
<feature type="region of interest" description="Disordered" evidence="1">
    <location>
        <begin position="589"/>
        <end position="629"/>
    </location>
</feature>
<feature type="region of interest" description="Disordered" evidence="1">
    <location>
        <begin position="510"/>
        <end position="549"/>
    </location>
</feature>
<reference evidence="2" key="1">
    <citation type="submission" date="2021-02" db="EMBL/GenBank/DDBJ databases">
        <authorList>
            <person name="Nieuwenhuis M."/>
            <person name="Van De Peppel L.J.J."/>
        </authorList>
    </citation>
    <scope>NUCLEOTIDE SEQUENCE</scope>
    <source>
        <strain evidence="2">D49</strain>
    </source>
</reference>